<reference evidence="1" key="2">
    <citation type="journal article" date="2015" name="Fish Shellfish Immunol.">
        <title>Early steps in the European eel (Anguilla anguilla)-Vibrio vulnificus interaction in the gills: Role of the RtxA13 toxin.</title>
        <authorList>
            <person name="Callol A."/>
            <person name="Pajuelo D."/>
            <person name="Ebbesson L."/>
            <person name="Teles M."/>
            <person name="MacKenzie S."/>
            <person name="Amaro C."/>
        </authorList>
    </citation>
    <scope>NUCLEOTIDE SEQUENCE</scope>
</reference>
<proteinExistence type="predicted"/>
<accession>A0A0E9SZL7</accession>
<sequence length="34" mass="3780">MQMRHKYPVLPSLCLIQTPNAAPSPQQSDKALES</sequence>
<organism evidence="1">
    <name type="scientific">Anguilla anguilla</name>
    <name type="common">European freshwater eel</name>
    <name type="synonym">Muraena anguilla</name>
    <dbReference type="NCBI Taxonomy" id="7936"/>
    <lineage>
        <taxon>Eukaryota</taxon>
        <taxon>Metazoa</taxon>
        <taxon>Chordata</taxon>
        <taxon>Craniata</taxon>
        <taxon>Vertebrata</taxon>
        <taxon>Euteleostomi</taxon>
        <taxon>Actinopterygii</taxon>
        <taxon>Neopterygii</taxon>
        <taxon>Teleostei</taxon>
        <taxon>Anguilliformes</taxon>
        <taxon>Anguillidae</taxon>
        <taxon>Anguilla</taxon>
    </lineage>
</organism>
<dbReference type="AlphaFoldDB" id="A0A0E9SZL7"/>
<evidence type="ECO:0000313" key="1">
    <source>
        <dbReference type="EMBL" id="JAH46764.1"/>
    </source>
</evidence>
<dbReference type="EMBL" id="GBXM01061813">
    <property type="protein sequence ID" value="JAH46764.1"/>
    <property type="molecule type" value="Transcribed_RNA"/>
</dbReference>
<reference evidence="1" key="1">
    <citation type="submission" date="2014-11" db="EMBL/GenBank/DDBJ databases">
        <authorList>
            <person name="Amaro Gonzalez C."/>
        </authorList>
    </citation>
    <scope>NUCLEOTIDE SEQUENCE</scope>
</reference>
<name>A0A0E9SZL7_ANGAN</name>
<protein>
    <submittedName>
        <fullName evidence="1">Uncharacterized protein</fullName>
    </submittedName>
</protein>